<evidence type="ECO:0000256" key="1">
    <source>
        <dbReference type="ARBA" id="ARBA00004141"/>
    </source>
</evidence>
<keyword evidence="5 6" id="KW-0472">Membrane</keyword>
<dbReference type="EMBL" id="AGEL01000002">
    <property type="protein sequence ID" value="EHO18609.1"/>
    <property type="molecule type" value="Genomic_DNA"/>
</dbReference>
<keyword evidence="2" id="KW-1003">Cell membrane</keyword>
<protein>
    <recommendedName>
        <fullName evidence="9">Cobalt transport protein</fullName>
    </recommendedName>
</protein>
<feature type="transmembrane region" description="Helical" evidence="6">
    <location>
        <begin position="29"/>
        <end position="46"/>
    </location>
</feature>
<comment type="caution">
    <text evidence="7">The sequence shown here is derived from an EMBL/GenBank/DDBJ whole genome shotgun (WGS) entry which is preliminary data.</text>
</comment>
<accession>A0AA36Y722</accession>
<evidence type="ECO:0008006" key="9">
    <source>
        <dbReference type="Google" id="ProtNLM"/>
    </source>
</evidence>
<dbReference type="PANTHER" id="PTHR34857:SF2">
    <property type="entry name" value="SLL0384 PROTEIN"/>
    <property type="match status" value="1"/>
</dbReference>
<evidence type="ECO:0000313" key="7">
    <source>
        <dbReference type="EMBL" id="EHO18609.1"/>
    </source>
</evidence>
<evidence type="ECO:0000256" key="6">
    <source>
        <dbReference type="SAM" id="Phobius"/>
    </source>
</evidence>
<proteinExistence type="predicted"/>
<dbReference type="InterPro" id="IPR051611">
    <property type="entry name" value="ECF_transporter_component"/>
</dbReference>
<dbReference type="Proteomes" id="UP000018466">
    <property type="component" value="Unassembled WGS sequence"/>
</dbReference>
<dbReference type="GO" id="GO:0005886">
    <property type="term" value="C:plasma membrane"/>
    <property type="evidence" value="ECO:0007669"/>
    <property type="project" value="UniProtKB-ARBA"/>
</dbReference>
<name>A0AA36Y722_9FIRM</name>
<feature type="transmembrane region" description="Helical" evidence="6">
    <location>
        <begin position="191"/>
        <end position="209"/>
    </location>
</feature>
<feature type="transmembrane region" description="Helical" evidence="6">
    <location>
        <begin position="53"/>
        <end position="79"/>
    </location>
</feature>
<evidence type="ECO:0000256" key="3">
    <source>
        <dbReference type="ARBA" id="ARBA00022692"/>
    </source>
</evidence>
<dbReference type="Pfam" id="PF02361">
    <property type="entry name" value="CbiQ"/>
    <property type="match status" value="1"/>
</dbReference>
<reference evidence="7 8" key="1">
    <citation type="submission" date="2011-10" db="EMBL/GenBank/DDBJ databases">
        <title>The Genome Sequence of Lachnospiraceae bacterium ACC2.</title>
        <authorList>
            <consortium name="The Broad Institute Genome Sequencing Platform"/>
            <person name="Earl A."/>
            <person name="Ward D."/>
            <person name="Feldgarden M."/>
            <person name="Gevers D."/>
            <person name="Sizova M."/>
            <person name="Hazen A."/>
            <person name="Epstein S."/>
            <person name="Young S.K."/>
            <person name="Zeng Q."/>
            <person name="Gargeya S."/>
            <person name="Fitzgerald M."/>
            <person name="Haas B."/>
            <person name="Abouelleil A."/>
            <person name="Alvarado L."/>
            <person name="Arachchi H.M."/>
            <person name="Berlin A."/>
            <person name="Brown A."/>
            <person name="Chapman S.B."/>
            <person name="Chen Z."/>
            <person name="Dunbar C."/>
            <person name="Freedman E."/>
            <person name="Gearin G."/>
            <person name="Goldberg J."/>
            <person name="Griggs A."/>
            <person name="Gujja S."/>
            <person name="Heiman D."/>
            <person name="Howarth C."/>
            <person name="Larson L."/>
            <person name="Lui A."/>
            <person name="MacDonald P.J.P."/>
            <person name="Montmayeur A."/>
            <person name="Murphy C."/>
            <person name="Neiman D."/>
            <person name="Pearson M."/>
            <person name="Priest M."/>
            <person name="Roberts A."/>
            <person name="Saif S."/>
            <person name="Shea T."/>
            <person name="Shenoy N."/>
            <person name="Sisk P."/>
            <person name="Stolte C."/>
            <person name="Sykes S."/>
            <person name="Wortman J."/>
            <person name="Nusbaum C."/>
            <person name="Birren B."/>
        </authorList>
    </citation>
    <scope>NUCLEOTIDE SEQUENCE [LARGE SCALE GENOMIC DNA]</scope>
    <source>
        <strain evidence="7 8">ACC2</strain>
    </source>
</reference>
<sequence length="210" mass="24011">MFMNKAMTAHIICVVAAVYLLTAKAYKPFALYLFIYIAIALLMANVDKIHNTSAMLVVVSLSYFAQKLVVLLMMGSFFVRMTTFPYVLSAMQQMKIPDAAAIPIMVALHFFPTIREDYHNLKDSLRIRKVSLSPMQFVIHPVRMVEYLFIPILMKSLRTSDELAASALLRGFEHMNEQTILYPLKLKTLDYIIGIVSTLIVVVLFYLQFK</sequence>
<dbReference type="AlphaFoldDB" id="A0AA36Y722"/>
<dbReference type="PANTHER" id="PTHR34857">
    <property type="entry name" value="SLL0384 PROTEIN"/>
    <property type="match status" value="1"/>
</dbReference>
<comment type="subcellular location">
    <subcellularLocation>
        <location evidence="1">Membrane</location>
        <topology evidence="1">Multi-pass membrane protein</topology>
    </subcellularLocation>
</comment>
<gene>
    <name evidence="7" type="ORF">HMPREF9623_00077</name>
</gene>
<dbReference type="InterPro" id="IPR003339">
    <property type="entry name" value="ABC/ECF_trnsptr_transmembrane"/>
</dbReference>
<dbReference type="CDD" id="cd16914">
    <property type="entry name" value="EcfT"/>
    <property type="match status" value="1"/>
</dbReference>
<evidence type="ECO:0000256" key="5">
    <source>
        <dbReference type="ARBA" id="ARBA00023136"/>
    </source>
</evidence>
<keyword evidence="4 6" id="KW-1133">Transmembrane helix</keyword>
<keyword evidence="3 6" id="KW-0812">Transmembrane</keyword>
<evidence type="ECO:0000256" key="4">
    <source>
        <dbReference type="ARBA" id="ARBA00022989"/>
    </source>
</evidence>
<organism evidence="7 8">
    <name type="scientific">Stomatobaculum longum</name>
    <dbReference type="NCBI Taxonomy" id="796942"/>
    <lineage>
        <taxon>Bacteria</taxon>
        <taxon>Bacillati</taxon>
        <taxon>Bacillota</taxon>
        <taxon>Clostridia</taxon>
        <taxon>Lachnospirales</taxon>
        <taxon>Lachnospiraceae</taxon>
        <taxon>Stomatobaculum</taxon>
    </lineage>
</organism>
<keyword evidence="8" id="KW-1185">Reference proteome</keyword>
<evidence type="ECO:0000256" key="2">
    <source>
        <dbReference type="ARBA" id="ARBA00022475"/>
    </source>
</evidence>
<evidence type="ECO:0000313" key="8">
    <source>
        <dbReference type="Proteomes" id="UP000018466"/>
    </source>
</evidence>